<comment type="caution">
    <text evidence="1">The sequence shown here is derived from an EMBL/GenBank/DDBJ whole genome shotgun (WGS) entry which is preliminary data.</text>
</comment>
<protein>
    <submittedName>
        <fullName evidence="1">Uncharacterized protein</fullName>
    </submittedName>
</protein>
<keyword evidence="2" id="KW-1185">Reference proteome</keyword>
<organism evidence="1 2">
    <name type="scientific">Oedothorax gibbosus</name>
    <dbReference type="NCBI Taxonomy" id="931172"/>
    <lineage>
        <taxon>Eukaryota</taxon>
        <taxon>Metazoa</taxon>
        <taxon>Ecdysozoa</taxon>
        <taxon>Arthropoda</taxon>
        <taxon>Chelicerata</taxon>
        <taxon>Arachnida</taxon>
        <taxon>Araneae</taxon>
        <taxon>Araneomorphae</taxon>
        <taxon>Entelegynae</taxon>
        <taxon>Araneoidea</taxon>
        <taxon>Linyphiidae</taxon>
        <taxon>Erigoninae</taxon>
        <taxon>Oedothorax</taxon>
    </lineage>
</organism>
<sequence length="125" mass="13743">MNERTRANIHSKRMTVPSTNLKNREIGEAGERCRAESQEVLSGLEQILLEESLPLTVGMLVTVLSCLFFSECSRSAQTALTRLSSGHIKSLKFVDRVKTYSSFPCSYPASSAHVIECIGASMGQM</sequence>
<accession>A0AAV6V481</accession>
<evidence type="ECO:0000313" key="1">
    <source>
        <dbReference type="EMBL" id="KAG8190411.1"/>
    </source>
</evidence>
<reference evidence="1 2" key="1">
    <citation type="journal article" date="2022" name="Nat. Ecol. Evol.">
        <title>A masculinizing supergene underlies an exaggerated male reproductive morph in a spider.</title>
        <authorList>
            <person name="Hendrickx F."/>
            <person name="De Corte Z."/>
            <person name="Sonet G."/>
            <person name="Van Belleghem S.M."/>
            <person name="Kostlbacher S."/>
            <person name="Vangestel C."/>
        </authorList>
    </citation>
    <scope>NUCLEOTIDE SEQUENCE [LARGE SCALE GENOMIC DNA]</scope>
    <source>
        <strain evidence="1">W744_W776</strain>
    </source>
</reference>
<name>A0AAV6V481_9ARAC</name>
<dbReference type="EMBL" id="JAFNEN010000185">
    <property type="protein sequence ID" value="KAG8190411.1"/>
    <property type="molecule type" value="Genomic_DNA"/>
</dbReference>
<evidence type="ECO:0000313" key="2">
    <source>
        <dbReference type="Proteomes" id="UP000827092"/>
    </source>
</evidence>
<dbReference type="Proteomes" id="UP000827092">
    <property type="component" value="Unassembled WGS sequence"/>
</dbReference>
<dbReference type="AlphaFoldDB" id="A0AAV6V481"/>
<gene>
    <name evidence="1" type="ORF">JTE90_022053</name>
</gene>
<proteinExistence type="predicted"/>